<organism evidence="3 4">
    <name type="scientific">Microbacterium croceum</name>
    <dbReference type="NCBI Taxonomy" id="2851645"/>
    <lineage>
        <taxon>Bacteria</taxon>
        <taxon>Bacillati</taxon>
        <taxon>Actinomycetota</taxon>
        <taxon>Actinomycetes</taxon>
        <taxon>Micrococcales</taxon>
        <taxon>Microbacteriaceae</taxon>
        <taxon>Microbacterium</taxon>
    </lineage>
</organism>
<feature type="transmembrane region" description="Helical" evidence="1">
    <location>
        <begin position="266"/>
        <end position="286"/>
    </location>
</feature>
<accession>A0ABT0FBW7</accession>
<evidence type="ECO:0000256" key="1">
    <source>
        <dbReference type="SAM" id="Phobius"/>
    </source>
</evidence>
<evidence type="ECO:0000259" key="2">
    <source>
        <dbReference type="Pfam" id="PF21725"/>
    </source>
</evidence>
<dbReference type="Pfam" id="PF21725">
    <property type="entry name" value="T7SS_signal"/>
    <property type="match status" value="1"/>
</dbReference>
<comment type="caution">
    <text evidence="3">The sequence shown here is derived from an EMBL/GenBank/DDBJ whole genome shotgun (WGS) entry which is preliminary data.</text>
</comment>
<reference evidence="3 4" key="1">
    <citation type="submission" date="2021-06" db="EMBL/GenBank/DDBJ databases">
        <title>Genome-based taxonomic framework of Microbacterium strains isolated from marine environment, the description of four new species and reclassification of four preexisting species.</title>
        <authorList>
            <person name="Lee S.D."/>
            <person name="Kim S.-M."/>
            <person name="Byeon Y.-S."/>
            <person name="Yang H.L."/>
            <person name="Kim I.S."/>
        </authorList>
    </citation>
    <scope>NUCLEOTIDE SEQUENCE [LARGE SCALE GENOMIC DNA]</scope>
    <source>
        <strain evidence="3 4">SSW1-49</strain>
    </source>
</reference>
<protein>
    <recommendedName>
        <fullName evidence="2">Putative T7SS secretion signal domain-containing protein</fullName>
    </recommendedName>
</protein>
<keyword evidence="1" id="KW-0812">Transmembrane</keyword>
<dbReference type="Proteomes" id="UP001300096">
    <property type="component" value="Unassembled WGS sequence"/>
</dbReference>
<feature type="transmembrane region" description="Helical" evidence="1">
    <location>
        <begin position="210"/>
        <end position="233"/>
    </location>
</feature>
<gene>
    <name evidence="3" type="ORF">KZC51_05340</name>
</gene>
<sequence>MQTTRGRNVEVIAGDPVGIDTRATQISELAEDMLSAAAVLRGIGDGSIRGKGYAMDKIREVVDDSHKDLKEAGERYQPAGTVLGRYADALSTAQQQMSTIVSDCADSLSALSTRQTAAADAQSDFTSHTTALAWNPPAPDAEDASARESDRLEQAAASAATALAQAREAHDANLARFDTVYDSWESAYETAVNDLEDANKIGEDSTWEDIAGVIAVIAEILSWVGLGLAVLGLIIGGPFIAALAVIVAVVSLVLTVALMFDGRKGIGDLLWSVVGILPIGKLGMLFKKGGQLKFLGEIGKGITKPFQQIRGLNNLQFAPRSGWRADWLPKFDAFAGRVSGVKMTGPFSLTGMLDRLVGGTNRSFTIAFTNAVNSAPKQAMGTQLMSQLPTALQNVVGGAPTAFEQAFNVYKWIDRGISVTGGRPSGALSPAGAINGVF</sequence>
<dbReference type="EMBL" id="JAHWXN010000001">
    <property type="protein sequence ID" value="MCK2035558.1"/>
    <property type="molecule type" value="Genomic_DNA"/>
</dbReference>
<evidence type="ECO:0000313" key="4">
    <source>
        <dbReference type="Proteomes" id="UP001300096"/>
    </source>
</evidence>
<feature type="domain" description="Putative T7SS secretion signal" evidence="2">
    <location>
        <begin position="9"/>
        <end position="173"/>
    </location>
</feature>
<name>A0ABT0FBW7_9MICO</name>
<dbReference type="RefSeq" id="WP_247628976.1">
    <property type="nucleotide sequence ID" value="NZ_JAHWXN010000001.1"/>
</dbReference>
<feature type="transmembrane region" description="Helical" evidence="1">
    <location>
        <begin position="240"/>
        <end position="260"/>
    </location>
</feature>
<keyword evidence="1" id="KW-0472">Membrane</keyword>
<evidence type="ECO:0000313" key="3">
    <source>
        <dbReference type="EMBL" id="MCK2035558.1"/>
    </source>
</evidence>
<keyword evidence="1" id="KW-1133">Transmembrane helix</keyword>
<proteinExistence type="predicted"/>
<dbReference type="InterPro" id="IPR049082">
    <property type="entry name" value="T7SS_signal"/>
</dbReference>
<keyword evidence="4" id="KW-1185">Reference proteome</keyword>